<gene>
    <name evidence="7" type="primary">surA</name>
    <name evidence="9" type="ORF">RAE19_09855</name>
</gene>
<accession>A0ABU3KMR3</accession>
<feature type="domain" description="PpiC" evidence="8">
    <location>
        <begin position="288"/>
        <end position="388"/>
    </location>
</feature>
<evidence type="ECO:0000256" key="5">
    <source>
        <dbReference type="ARBA" id="ARBA00023186"/>
    </source>
</evidence>
<evidence type="ECO:0000259" key="8">
    <source>
        <dbReference type="PROSITE" id="PS50198"/>
    </source>
</evidence>
<dbReference type="InterPro" id="IPR027304">
    <property type="entry name" value="Trigger_fact/SurA_dom_sf"/>
</dbReference>
<keyword evidence="1 7" id="KW-0732">Signal</keyword>
<dbReference type="RefSeq" id="WP_313874722.1">
    <property type="nucleotide sequence ID" value="NZ_JAVBIK010000001.1"/>
</dbReference>
<dbReference type="Pfam" id="PF09312">
    <property type="entry name" value="SurA_N"/>
    <property type="match status" value="1"/>
</dbReference>
<dbReference type="PANTHER" id="PTHR47637:SF1">
    <property type="entry name" value="CHAPERONE SURA"/>
    <property type="match status" value="1"/>
</dbReference>
<comment type="domain">
    <text evidence="7">The PPIase activity resides only in the second parvulin domain. The N-terminal region and the C-terminal tail are necessary and sufficient for the chaperone activity of SurA. The PPIase activity is dispensable for SurA to function as a chaperone. The N-terminal region and the C-terminal tail are also required for porin recognition.</text>
</comment>
<dbReference type="Pfam" id="PF00639">
    <property type="entry name" value="Rotamase"/>
    <property type="match status" value="2"/>
</dbReference>
<keyword evidence="6 7" id="KW-0413">Isomerase</keyword>
<evidence type="ECO:0000313" key="10">
    <source>
        <dbReference type="Proteomes" id="UP001321700"/>
    </source>
</evidence>
<comment type="caution">
    <text evidence="9">The sequence shown here is derived from an EMBL/GenBank/DDBJ whole genome shotgun (WGS) entry which is preliminary data.</text>
</comment>
<dbReference type="Gene3D" id="3.10.50.40">
    <property type="match status" value="2"/>
</dbReference>
<dbReference type="PROSITE" id="PS50198">
    <property type="entry name" value="PPIC_PPIASE_2"/>
    <property type="match status" value="2"/>
</dbReference>
<dbReference type="SUPFAM" id="SSF54534">
    <property type="entry name" value="FKBP-like"/>
    <property type="match status" value="2"/>
</dbReference>
<organism evidence="9 10">
    <name type="scientific">Rhodoferax potami</name>
    <dbReference type="NCBI Taxonomy" id="3068338"/>
    <lineage>
        <taxon>Bacteria</taxon>
        <taxon>Pseudomonadati</taxon>
        <taxon>Pseudomonadota</taxon>
        <taxon>Betaproteobacteria</taxon>
        <taxon>Burkholderiales</taxon>
        <taxon>Comamonadaceae</taxon>
        <taxon>Rhodoferax</taxon>
    </lineage>
</organism>
<sequence length="436" mass="48441" precursor="true">MNFCVRALALACMLTVSVPASMAQTSQAADYIVAVVNSEPITFQEMNLEVRRVGQRLAQQGRPVPGADELRRLVLDRLINDRAQLQLAREQGIRIDSVAIDRAEQNIASQNGLDVDALRQKAANDGFSVTSFRNNLRDQLILNRLHEREVESSIRISDVDVDRAIQEQQATNTDPFAQEINLAQILLVLPEKASGEEAAALLLKAQKLMQRARNGEDFNALVQEFSAADRRNGGQIGLRRGDRLPPAFVTATQGLQPGQVSDVVRTGAGFHILKLIERKAPERLVVTMVQTRARHILLRANAQMTQAQAIARLTDARKQIVSGQADFASMARKMSQDTSAEQGGDLGWASPGMFVPEFEEAMGRLQEEGAVSPPVVSRFGVHLIQLNDRRRVELSPQQVRESVRAQLRQSRYEEAYTAWARDVRARAFVELREAPL</sequence>
<dbReference type="InterPro" id="IPR046357">
    <property type="entry name" value="PPIase_dom_sf"/>
</dbReference>
<keyword evidence="5 7" id="KW-0143">Chaperone</keyword>
<dbReference type="InterPro" id="IPR023034">
    <property type="entry name" value="PPIase_SurA"/>
</dbReference>
<reference evidence="9 10" key="1">
    <citation type="submission" date="2023-08" db="EMBL/GenBank/DDBJ databases">
        <title>Rhodoferax potami sp. nov. and Rhodoferax mekongensis sp. nov., isolated from the Mekong River in Thailand.</title>
        <authorList>
            <person name="Kitikhun S."/>
            <person name="Charoenyingcharoen P."/>
            <person name="Siriarchawattana P."/>
            <person name="Likhitrattanapisal S."/>
            <person name="Nilsakha T."/>
            <person name="Chanpet A."/>
            <person name="Rattanawaree P."/>
            <person name="Ingsriswang S."/>
        </authorList>
    </citation>
    <scope>NUCLEOTIDE SEQUENCE [LARGE SCALE GENOMIC DNA]</scope>
    <source>
        <strain evidence="9 10">TBRC 17660</strain>
    </source>
</reference>
<keyword evidence="10" id="KW-1185">Reference proteome</keyword>
<comment type="catalytic activity">
    <reaction evidence="7">
        <text>[protein]-peptidylproline (omega=180) = [protein]-peptidylproline (omega=0)</text>
        <dbReference type="Rhea" id="RHEA:16237"/>
        <dbReference type="Rhea" id="RHEA-COMP:10747"/>
        <dbReference type="Rhea" id="RHEA-COMP:10748"/>
        <dbReference type="ChEBI" id="CHEBI:83833"/>
        <dbReference type="ChEBI" id="CHEBI:83834"/>
        <dbReference type="EC" id="5.2.1.8"/>
    </reaction>
</comment>
<dbReference type="Gene3D" id="1.10.4030.10">
    <property type="entry name" value="Porin chaperone SurA, peptide-binding domain"/>
    <property type="match status" value="1"/>
</dbReference>
<dbReference type="InterPro" id="IPR000297">
    <property type="entry name" value="PPIase_PpiC"/>
</dbReference>
<dbReference type="SUPFAM" id="SSF109998">
    <property type="entry name" value="Triger factor/SurA peptide-binding domain-like"/>
    <property type="match status" value="1"/>
</dbReference>
<dbReference type="HAMAP" id="MF_01183">
    <property type="entry name" value="Chaperone_SurA"/>
    <property type="match status" value="1"/>
</dbReference>
<evidence type="ECO:0000256" key="3">
    <source>
        <dbReference type="ARBA" id="ARBA00022764"/>
    </source>
</evidence>
<evidence type="ECO:0000256" key="4">
    <source>
        <dbReference type="ARBA" id="ARBA00023110"/>
    </source>
</evidence>
<proteinExistence type="inferred from homology"/>
<dbReference type="InterPro" id="IPR015391">
    <property type="entry name" value="SurA_N"/>
</dbReference>
<keyword evidence="3 7" id="KW-0574">Periplasm</keyword>
<feature type="signal peptide" evidence="7">
    <location>
        <begin position="1"/>
        <end position="22"/>
    </location>
</feature>
<evidence type="ECO:0000313" key="9">
    <source>
        <dbReference type="EMBL" id="MDT7519012.1"/>
    </source>
</evidence>
<dbReference type="EMBL" id="JAVBIK010000001">
    <property type="protein sequence ID" value="MDT7519012.1"/>
    <property type="molecule type" value="Genomic_DNA"/>
</dbReference>
<comment type="function">
    <text evidence="7">Chaperone involved in the correct folding and assembly of outer membrane proteins. Recognizes specific patterns of aromatic residues and the orientation of their side chains, which are found more frequently in integral outer membrane proteins. May act in both early periplasmic and late outer membrane-associated steps of protein maturation.</text>
</comment>
<name>A0ABU3KMR3_9BURK</name>
<dbReference type="GO" id="GO:0003755">
    <property type="term" value="F:peptidyl-prolyl cis-trans isomerase activity"/>
    <property type="evidence" value="ECO:0007669"/>
    <property type="project" value="UniProtKB-EC"/>
</dbReference>
<keyword evidence="4 7" id="KW-0697">Rotamase</keyword>
<keyword evidence="2 7" id="KW-0677">Repeat</keyword>
<evidence type="ECO:0000256" key="2">
    <source>
        <dbReference type="ARBA" id="ARBA00022737"/>
    </source>
</evidence>
<evidence type="ECO:0000256" key="6">
    <source>
        <dbReference type="ARBA" id="ARBA00023235"/>
    </source>
</evidence>
<dbReference type="PANTHER" id="PTHR47637">
    <property type="entry name" value="CHAPERONE SURA"/>
    <property type="match status" value="1"/>
</dbReference>
<protein>
    <recommendedName>
        <fullName evidence="7">Chaperone SurA</fullName>
    </recommendedName>
    <alternativeName>
        <fullName evidence="7">Peptidyl-prolyl cis-trans isomerase SurA</fullName>
        <shortName evidence="7">PPIase SurA</shortName>
        <ecNumber evidence="7">5.2.1.8</ecNumber>
    </alternativeName>
    <alternativeName>
        <fullName evidence="7">Rotamase SurA</fullName>
    </alternativeName>
</protein>
<dbReference type="Proteomes" id="UP001321700">
    <property type="component" value="Unassembled WGS sequence"/>
</dbReference>
<dbReference type="EC" id="5.2.1.8" evidence="7"/>
<dbReference type="InterPro" id="IPR050280">
    <property type="entry name" value="OMP_Chaperone_SurA"/>
</dbReference>
<feature type="chain" id="PRO_5044942302" description="Chaperone SurA" evidence="7">
    <location>
        <begin position="23"/>
        <end position="436"/>
    </location>
</feature>
<evidence type="ECO:0000256" key="1">
    <source>
        <dbReference type="ARBA" id="ARBA00022729"/>
    </source>
</evidence>
<comment type="subcellular location">
    <subcellularLocation>
        <location evidence="7">Periplasm</location>
    </subcellularLocation>
    <text evidence="7">Is capable of associating with the outer membrane.</text>
</comment>
<feature type="domain" description="PpiC" evidence="8">
    <location>
        <begin position="177"/>
        <end position="277"/>
    </location>
</feature>
<evidence type="ECO:0000256" key="7">
    <source>
        <dbReference type="HAMAP-Rule" id="MF_01183"/>
    </source>
</evidence>